<comment type="caution">
    <text evidence="2">The sequence shown here is derived from an EMBL/GenBank/DDBJ whole genome shotgun (WGS) entry which is preliminary data.</text>
</comment>
<dbReference type="EMBL" id="VMTX01000009">
    <property type="protein sequence ID" value="TVU83311.1"/>
    <property type="molecule type" value="Genomic_DNA"/>
</dbReference>
<evidence type="ECO:0000256" key="1">
    <source>
        <dbReference type="SAM" id="MobiDB-lite"/>
    </source>
</evidence>
<gene>
    <name evidence="2" type="ORF">FQN05_07435</name>
</gene>
<evidence type="ECO:0000313" key="3">
    <source>
        <dbReference type="Proteomes" id="UP000320648"/>
    </source>
</evidence>
<evidence type="ECO:0000313" key="2">
    <source>
        <dbReference type="EMBL" id="TVU83311.1"/>
    </source>
</evidence>
<proteinExistence type="predicted"/>
<accession>A0A558IPI5</accession>
<reference evidence="2 3" key="1">
    <citation type="submission" date="2019-07" db="EMBL/GenBank/DDBJ databases">
        <title>Draft genome of C. aurimucosum strain 15-4290.</title>
        <authorList>
            <person name="Pacheco L.G.C."/>
            <person name="Aguiar E.R.G.R."/>
            <person name="Navas J."/>
            <person name="Santos C.S."/>
            <person name="Rocha D.J.P.G."/>
        </authorList>
    </citation>
    <scope>NUCLEOTIDE SEQUENCE [LARGE SCALE GENOMIC DNA]</scope>
    <source>
        <strain evidence="2 3">15-4290</strain>
    </source>
</reference>
<dbReference type="RefSeq" id="WP_158381664.1">
    <property type="nucleotide sequence ID" value="NZ_VMTX01000009.1"/>
</dbReference>
<name>A0A558IPI5_9CORY</name>
<dbReference type="Proteomes" id="UP000320648">
    <property type="component" value="Unassembled WGS sequence"/>
</dbReference>
<sequence length="216" mass="24184">MANLIEPKDISVLAESLQELVGIIRDSDKERAITHARHLSRKMEALLPARNLEELGEMYYSQMPGMYCRVTGESYLGIILRIDDEAHVAEILNISPQPYVYVSDVDLVFPVFSEDNAWPVEGLPDMDSDAEEDQTATSAAEPDGYPVSFEEFVKLPARSTVHAAGSEYEIFARRTRKNRWRVDGLATEQVDDAEAWEMLTGTAEDGVVICTRLGDQ</sequence>
<organism evidence="2 3">
    <name type="scientific">Corynebacterium aurimucosum</name>
    <dbReference type="NCBI Taxonomy" id="169292"/>
    <lineage>
        <taxon>Bacteria</taxon>
        <taxon>Bacillati</taxon>
        <taxon>Actinomycetota</taxon>
        <taxon>Actinomycetes</taxon>
        <taxon>Mycobacteriales</taxon>
        <taxon>Corynebacteriaceae</taxon>
        <taxon>Corynebacterium</taxon>
    </lineage>
</organism>
<feature type="region of interest" description="Disordered" evidence="1">
    <location>
        <begin position="120"/>
        <end position="143"/>
    </location>
</feature>
<protein>
    <submittedName>
        <fullName evidence="2">Uncharacterized protein</fullName>
    </submittedName>
</protein>
<feature type="compositionally biased region" description="Acidic residues" evidence="1">
    <location>
        <begin position="124"/>
        <end position="134"/>
    </location>
</feature>
<dbReference type="AlphaFoldDB" id="A0A558IPI5"/>